<dbReference type="InterPro" id="IPR044037">
    <property type="entry name" value="FANCL_d3"/>
</dbReference>
<dbReference type="Gene3D" id="3.10.110.20">
    <property type="entry name" value="RWD domain-like"/>
    <property type="match status" value="1"/>
</dbReference>
<dbReference type="Gene3D" id="3.30.40.10">
    <property type="entry name" value="Zinc/RING finger domain, C3HC4 (zinc finger)"/>
    <property type="match status" value="1"/>
</dbReference>
<dbReference type="InterPro" id="IPR043003">
    <property type="entry name" value="FANCL_d3_sf"/>
</dbReference>
<dbReference type="EMBL" id="UYJE01007999">
    <property type="protein sequence ID" value="VDI60096.1"/>
    <property type="molecule type" value="Genomic_DNA"/>
</dbReference>
<keyword evidence="6" id="KW-1185">Reference proteome</keyword>
<dbReference type="InterPro" id="IPR026850">
    <property type="entry name" value="FANCL_C"/>
</dbReference>
<keyword evidence="1 3" id="KW-0479">Metal-binding</keyword>
<keyword evidence="5" id="KW-0808">Transferase</keyword>
<evidence type="ECO:0000256" key="3">
    <source>
        <dbReference type="PROSITE-ProRule" id="PRU00175"/>
    </source>
</evidence>
<dbReference type="EC" id="2.3.2.27" evidence="5"/>
<dbReference type="InterPro" id="IPR019162">
    <property type="entry name" value="FancL_WD-rpt_cont_dom"/>
</dbReference>
<dbReference type="PROSITE" id="PS50089">
    <property type="entry name" value="ZF_RING_2"/>
    <property type="match status" value="1"/>
</dbReference>
<keyword evidence="5" id="KW-0012">Acyltransferase</keyword>
<evidence type="ECO:0000256" key="1">
    <source>
        <dbReference type="ARBA" id="ARBA00022771"/>
    </source>
</evidence>
<dbReference type="InterPro" id="IPR016135">
    <property type="entry name" value="UBQ-conjugating_enzyme/RWD"/>
</dbReference>
<dbReference type="PANTHER" id="PTHR13206:SF0">
    <property type="entry name" value="E3 UBIQUITIN-PROTEIN LIGASE FANCL"/>
    <property type="match status" value="1"/>
</dbReference>
<protein>
    <submittedName>
        <fullName evidence="5">E3 ubiquitin-protein ligase FANCL</fullName>
        <ecNumber evidence="5">2.3.2.27</ecNumber>
    </submittedName>
</protein>
<dbReference type="PANTHER" id="PTHR13206">
    <property type="entry name" value="UBIQUITIN LIGASE PROTEIN PHF9 FANCONI ANEMIA GROUP L PROTEIN"/>
    <property type="match status" value="1"/>
</dbReference>
<dbReference type="Pfam" id="PF18890">
    <property type="entry name" value="FANCL_d2"/>
    <property type="match status" value="1"/>
</dbReference>
<dbReference type="OrthoDB" id="10263265at2759"/>
<name>A0A8B6G7X9_MYTGA</name>
<gene>
    <name evidence="5" type="ORF">MGAL_10B012049</name>
</gene>
<dbReference type="GO" id="GO:0008270">
    <property type="term" value="F:zinc ion binding"/>
    <property type="evidence" value="ECO:0007669"/>
    <property type="project" value="UniProtKB-KW"/>
</dbReference>
<reference evidence="5" key="1">
    <citation type="submission" date="2018-11" db="EMBL/GenBank/DDBJ databases">
        <authorList>
            <person name="Alioto T."/>
            <person name="Alioto T."/>
        </authorList>
    </citation>
    <scope>NUCLEOTIDE SEQUENCE</scope>
</reference>
<proteinExistence type="predicted"/>
<dbReference type="InterPro" id="IPR026848">
    <property type="entry name" value="Fancl"/>
</dbReference>
<evidence type="ECO:0000259" key="4">
    <source>
        <dbReference type="PROSITE" id="PS50089"/>
    </source>
</evidence>
<comment type="caution">
    <text evidence="5">The sequence shown here is derived from an EMBL/GenBank/DDBJ whole genome shotgun (WGS) entry which is preliminary data.</text>
</comment>
<dbReference type="SUPFAM" id="SSF57850">
    <property type="entry name" value="RING/U-box"/>
    <property type="match status" value="1"/>
</dbReference>
<dbReference type="Proteomes" id="UP000596742">
    <property type="component" value="Unassembled WGS sequence"/>
</dbReference>
<dbReference type="AlphaFoldDB" id="A0A8B6G7X9"/>
<dbReference type="Gene3D" id="3.10.110.10">
    <property type="entry name" value="Ubiquitin Conjugating Enzyme"/>
    <property type="match status" value="1"/>
</dbReference>
<dbReference type="InterPro" id="IPR013083">
    <property type="entry name" value="Znf_RING/FYVE/PHD"/>
</dbReference>
<feature type="domain" description="RING-type" evidence="4">
    <location>
        <begin position="299"/>
        <end position="354"/>
    </location>
</feature>
<dbReference type="GO" id="GO:0036297">
    <property type="term" value="P:interstrand cross-link repair"/>
    <property type="evidence" value="ECO:0007669"/>
    <property type="project" value="InterPro"/>
</dbReference>
<evidence type="ECO:0000256" key="2">
    <source>
        <dbReference type="ARBA" id="ARBA00022833"/>
    </source>
</evidence>
<dbReference type="SMART" id="SM01197">
    <property type="entry name" value="FANCL_C"/>
    <property type="match status" value="1"/>
</dbReference>
<accession>A0A8B6G7X9</accession>
<keyword evidence="2" id="KW-0862">Zinc</keyword>
<sequence>MDMLLEFPNMVLQNREGTRYDGYITVMNEDFRLCLEYPSDIAKATLSCDWKLKCLLDGCLDVLKQRLLQSKSLPSFLQEMTRIIEKKLEVTKSTKSNKEPIKCGQIISEIESLGWDRLVSVDADFTLLQFLYTDHKGREHILGMKLHPQHPVEPPQCITDLPVPFDPHWTNKSTLEDLYNQFTHSVNSSQLFWDCMEDIDKNTWVLEPDNPNFSAVYRRIAISSSASVQITVDPRQPQLLPSCRFMGADHSVSQLRQNMNSNLYHWDPEGNLLENLQSLLDVTFPTPTTSKKEEFSMECGICYSYKLETELPNEVCNDSRCGQAYHHSCLYEWLRSSGCIQSFNTVFGECPYCSKPITVKMPTT</sequence>
<dbReference type="Pfam" id="PF09765">
    <property type="entry name" value="FANCL_d1"/>
    <property type="match status" value="1"/>
</dbReference>
<organism evidence="5 6">
    <name type="scientific">Mytilus galloprovincialis</name>
    <name type="common">Mediterranean mussel</name>
    <dbReference type="NCBI Taxonomy" id="29158"/>
    <lineage>
        <taxon>Eukaryota</taxon>
        <taxon>Metazoa</taxon>
        <taxon>Spiralia</taxon>
        <taxon>Lophotrochozoa</taxon>
        <taxon>Mollusca</taxon>
        <taxon>Bivalvia</taxon>
        <taxon>Autobranchia</taxon>
        <taxon>Pteriomorphia</taxon>
        <taxon>Mytilida</taxon>
        <taxon>Mytiloidea</taxon>
        <taxon>Mytilidae</taxon>
        <taxon>Mytilinae</taxon>
        <taxon>Mytilus</taxon>
    </lineage>
</organism>
<dbReference type="Pfam" id="PF18891">
    <property type="entry name" value="FANCL_d3"/>
    <property type="match status" value="1"/>
</dbReference>
<dbReference type="InterPro" id="IPR001841">
    <property type="entry name" value="Znf_RING"/>
</dbReference>
<dbReference type="CDD" id="cd23832">
    <property type="entry name" value="DRWD-C_FANCL"/>
    <property type="match status" value="1"/>
</dbReference>
<evidence type="ECO:0000313" key="5">
    <source>
        <dbReference type="EMBL" id="VDI60096.1"/>
    </source>
</evidence>
<dbReference type="GO" id="GO:0061630">
    <property type="term" value="F:ubiquitin protein ligase activity"/>
    <property type="evidence" value="ECO:0007669"/>
    <property type="project" value="UniProtKB-EC"/>
</dbReference>
<keyword evidence="1 3" id="KW-0863">Zinc-finger</keyword>
<evidence type="ECO:0000313" key="6">
    <source>
        <dbReference type="Proteomes" id="UP000596742"/>
    </source>
</evidence>
<dbReference type="GO" id="GO:0006513">
    <property type="term" value="P:protein monoubiquitination"/>
    <property type="evidence" value="ECO:0007669"/>
    <property type="project" value="TreeGrafter"/>
</dbReference>
<dbReference type="CDD" id="cd23831">
    <property type="entry name" value="DRWD-N_FANCL"/>
    <property type="match status" value="1"/>
</dbReference>
<dbReference type="Pfam" id="PF11793">
    <property type="entry name" value="FANCL_C"/>
    <property type="match status" value="1"/>
</dbReference>
<dbReference type="CDD" id="cd16490">
    <property type="entry name" value="RING-CH-C4HC3_FANCL"/>
    <property type="match status" value="1"/>
</dbReference>
<dbReference type="CDD" id="cd23786">
    <property type="entry name" value="ELF_FANCL"/>
    <property type="match status" value="1"/>
</dbReference>
<dbReference type="GO" id="GO:0043240">
    <property type="term" value="C:Fanconi anaemia nuclear complex"/>
    <property type="evidence" value="ECO:0007669"/>
    <property type="project" value="InterPro"/>
</dbReference>
<dbReference type="InterPro" id="IPR043898">
    <property type="entry name" value="FANCL_d2"/>
</dbReference>